<dbReference type="EMBL" id="MU118007">
    <property type="protein sequence ID" value="KAF9648837.1"/>
    <property type="molecule type" value="Genomic_DNA"/>
</dbReference>
<reference evidence="1" key="1">
    <citation type="submission" date="2019-10" db="EMBL/GenBank/DDBJ databases">
        <authorList>
            <consortium name="DOE Joint Genome Institute"/>
            <person name="Kuo A."/>
            <person name="Miyauchi S."/>
            <person name="Kiss E."/>
            <person name="Drula E."/>
            <person name="Kohler A."/>
            <person name="Sanchez-Garcia M."/>
            <person name="Andreopoulos B."/>
            <person name="Barry K.W."/>
            <person name="Bonito G."/>
            <person name="Buee M."/>
            <person name="Carver A."/>
            <person name="Chen C."/>
            <person name="Cichocki N."/>
            <person name="Clum A."/>
            <person name="Culley D."/>
            <person name="Crous P.W."/>
            <person name="Fauchery L."/>
            <person name="Girlanda M."/>
            <person name="Hayes R."/>
            <person name="Keri Z."/>
            <person name="Labutti K."/>
            <person name="Lipzen A."/>
            <person name="Lombard V."/>
            <person name="Magnuson J."/>
            <person name="Maillard F."/>
            <person name="Morin E."/>
            <person name="Murat C."/>
            <person name="Nolan M."/>
            <person name="Ohm R."/>
            <person name="Pangilinan J."/>
            <person name="Pereira M."/>
            <person name="Perotto S."/>
            <person name="Peter M."/>
            <person name="Riley R."/>
            <person name="Sitrit Y."/>
            <person name="Stielow B."/>
            <person name="Szollosi G."/>
            <person name="Zifcakova L."/>
            <person name="Stursova M."/>
            <person name="Spatafora J.W."/>
            <person name="Tedersoo L."/>
            <person name="Vaario L.-M."/>
            <person name="Yamada A."/>
            <person name="Yan M."/>
            <person name="Wang P."/>
            <person name="Xu J."/>
            <person name="Bruns T."/>
            <person name="Baldrian P."/>
            <person name="Vilgalys R."/>
            <person name="Henrissat B."/>
            <person name="Grigoriev I.V."/>
            <person name="Hibbett D."/>
            <person name="Nagy L.G."/>
            <person name="Martin F.M."/>
        </authorList>
    </citation>
    <scope>NUCLEOTIDE SEQUENCE</scope>
    <source>
        <strain evidence="1">P2</strain>
    </source>
</reference>
<protein>
    <submittedName>
        <fullName evidence="1">DUF1768-domain-containing protein</fullName>
    </submittedName>
</protein>
<comment type="caution">
    <text evidence="1">The sequence shown here is derived from an EMBL/GenBank/DDBJ whole genome shotgun (WGS) entry which is preliminary data.</text>
</comment>
<proteinExistence type="predicted"/>
<evidence type="ECO:0000313" key="1">
    <source>
        <dbReference type="EMBL" id="KAF9648837.1"/>
    </source>
</evidence>
<evidence type="ECO:0000313" key="2">
    <source>
        <dbReference type="Proteomes" id="UP000886501"/>
    </source>
</evidence>
<accession>A0ACB6ZGY2</accession>
<dbReference type="Proteomes" id="UP000886501">
    <property type="component" value="Unassembled WGS sequence"/>
</dbReference>
<gene>
    <name evidence="1" type="ORF">BDM02DRAFT_3095818</name>
</gene>
<organism evidence="1 2">
    <name type="scientific">Thelephora ganbajun</name>
    <name type="common">Ganba fungus</name>
    <dbReference type="NCBI Taxonomy" id="370292"/>
    <lineage>
        <taxon>Eukaryota</taxon>
        <taxon>Fungi</taxon>
        <taxon>Dikarya</taxon>
        <taxon>Basidiomycota</taxon>
        <taxon>Agaricomycotina</taxon>
        <taxon>Agaricomycetes</taxon>
        <taxon>Thelephorales</taxon>
        <taxon>Thelephoraceae</taxon>
        <taxon>Thelephora</taxon>
    </lineage>
</organism>
<reference evidence="1" key="2">
    <citation type="journal article" date="2020" name="Nat. Commun.">
        <title>Large-scale genome sequencing of mycorrhizal fungi provides insights into the early evolution of symbiotic traits.</title>
        <authorList>
            <person name="Miyauchi S."/>
            <person name="Kiss E."/>
            <person name="Kuo A."/>
            <person name="Drula E."/>
            <person name="Kohler A."/>
            <person name="Sanchez-Garcia M."/>
            <person name="Morin E."/>
            <person name="Andreopoulos B."/>
            <person name="Barry K.W."/>
            <person name="Bonito G."/>
            <person name="Buee M."/>
            <person name="Carver A."/>
            <person name="Chen C."/>
            <person name="Cichocki N."/>
            <person name="Clum A."/>
            <person name="Culley D."/>
            <person name="Crous P.W."/>
            <person name="Fauchery L."/>
            <person name="Girlanda M."/>
            <person name="Hayes R.D."/>
            <person name="Keri Z."/>
            <person name="LaButti K."/>
            <person name="Lipzen A."/>
            <person name="Lombard V."/>
            <person name="Magnuson J."/>
            <person name="Maillard F."/>
            <person name="Murat C."/>
            <person name="Nolan M."/>
            <person name="Ohm R.A."/>
            <person name="Pangilinan J."/>
            <person name="Pereira M.F."/>
            <person name="Perotto S."/>
            <person name="Peter M."/>
            <person name="Pfister S."/>
            <person name="Riley R."/>
            <person name="Sitrit Y."/>
            <person name="Stielow J.B."/>
            <person name="Szollosi G."/>
            <person name="Zifcakova L."/>
            <person name="Stursova M."/>
            <person name="Spatafora J.W."/>
            <person name="Tedersoo L."/>
            <person name="Vaario L.M."/>
            <person name="Yamada A."/>
            <person name="Yan M."/>
            <person name="Wang P."/>
            <person name="Xu J."/>
            <person name="Bruns T."/>
            <person name="Baldrian P."/>
            <person name="Vilgalys R."/>
            <person name="Dunand C."/>
            <person name="Henrissat B."/>
            <person name="Grigoriev I.V."/>
            <person name="Hibbett D."/>
            <person name="Nagy L.G."/>
            <person name="Martin F.M."/>
        </authorList>
    </citation>
    <scope>NUCLEOTIDE SEQUENCE</scope>
    <source>
        <strain evidence="1">P2</strain>
    </source>
</reference>
<name>A0ACB6ZGY2_THEGA</name>
<keyword evidence="2" id="KW-1185">Reference proteome</keyword>
<sequence>MTERTPSRDNTTPISAGNQFGGGFLVQTTDTASRPSPRQRARSNSTPDKRLAIPGYTVIANVDHRRNQDRNTWSAGSASPIVQRSPPTLQRSPSTTGRNQSQTNLPLHRSPSNSPITPVNIQPTPSNSSTYIPSTLSRRFSKSSQLSPAPARPRPILFYHKHEPHYGFTNFSNHAVKYEGRVYPTSEHLFQSLKFAHRPLLAEHIRTCDTRPSVAFSEARRFQPEVRHNWKDHNIKAMDTTIWHKFTQHRELGEELLATGDAELIENSDKDAFWGCGADGKGKNELGKALVRLRTKLRG</sequence>